<evidence type="ECO:0000313" key="2">
    <source>
        <dbReference type="EMBL" id="PFT73657.1"/>
    </source>
</evidence>
<accession>A0A9X7FYW0</accession>
<proteinExistence type="predicted"/>
<dbReference type="AlphaFoldDB" id="A0A9X7FYW0"/>
<name>A0A9X7FYW0_BACTU</name>
<feature type="transmembrane region" description="Helical" evidence="1">
    <location>
        <begin position="43"/>
        <end position="61"/>
    </location>
</feature>
<organism evidence="2 3">
    <name type="scientific">Bacillus thuringiensis</name>
    <dbReference type="NCBI Taxonomy" id="1428"/>
    <lineage>
        <taxon>Bacteria</taxon>
        <taxon>Bacillati</taxon>
        <taxon>Bacillota</taxon>
        <taxon>Bacilli</taxon>
        <taxon>Bacillales</taxon>
        <taxon>Bacillaceae</taxon>
        <taxon>Bacillus</taxon>
        <taxon>Bacillus cereus group</taxon>
    </lineage>
</organism>
<dbReference type="Proteomes" id="UP000225910">
    <property type="component" value="Unassembled WGS sequence"/>
</dbReference>
<protein>
    <submittedName>
        <fullName evidence="2">Uncharacterized protein</fullName>
    </submittedName>
</protein>
<evidence type="ECO:0000313" key="3">
    <source>
        <dbReference type="Proteomes" id="UP000225910"/>
    </source>
</evidence>
<feature type="transmembrane region" description="Helical" evidence="1">
    <location>
        <begin position="73"/>
        <end position="94"/>
    </location>
</feature>
<feature type="transmembrane region" description="Helical" evidence="1">
    <location>
        <begin position="12"/>
        <end position="31"/>
    </location>
</feature>
<reference evidence="2 3" key="1">
    <citation type="submission" date="2017-09" db="EMBL/GenBank/DDBJ databases">
        <title>Large-scale bioinformatics analysis of Bacillus genomes uncovers conserved roles of natural products in bacterial physiology.</title>
        <authorList>
            <consortium name="Agbiome Team Llc"/>
            <person name="Bleich R.M."/>
            <person name="Grubbs K.J."/>
            <person name="Santa Maria K.C."/>
            <person name="Allen S.E."/>
            <person name="Farag S."/>
            <person name="Shank E.A."/>
            <person name="Bowers A."/>
        </authorList>
    </citation>
    <scope>NUCLEOTIDE SEQUENCE [LARGE SCALE GENOMIC DNA]</scope>
    <source>
        <strain evidence="2 3">AFS064137</strain>
    </source>
</reference>
<evidence type="ECO:0000256" key="1">
    <source>
        <dbReference type="SAM" id="Phobius"/>
    </source>
</evidence>
<keyword evidence="1" id="KW-0812">Transmembrane</keyword>
<dbReference type="RefSeq" id="WP_098680100.1">
    <property type="nucleotide sequence ID" value="NZ_NVCU01000435.1"/>
</dbReference>
<keyword evidence="1" id="KW-0472">Membrane</keyword>
<feature type="transmembrane region" description="Helical" evidence="1">
    <location>
        <begin position="100"/>
        <end position="124"/>
    </location>
</feature>
<gene>
    <name evidence="2" type="ORF">COK81_31390</name>
</gene>
<keyword evidence="1" id="KW-1133">Transmembrane helix</keyword>
<comment type="caution">
    <text evidence="2">The sequence shown here is derived from an EMBL/GenBank/DDBJ whole genome shotgun (WGS) entry which is preliminary data.</text>
</comment>
<dbReference type="EMBL" id="NVCU01000435">
    <property type="protein sequence ID" value="PFT73657.1"/>
    <property type="molecule type" value="Genomic_DNA"/>
</dbReference>
<sequence length="143" mass="16387">MEKWIAYGRKLSLGIYTILGVLGITYIMWGVNDSGYEWTKGHTINGITLFGMFYVLMVLLIRFIMDRKLTKKILLLEIPLAIVIAVGLIASIAFVEEQKIHSLSLFMAVLLVVPVILSLLRIGYSQWKFYKEMECNLKKRGQI</sequence>